<reference evidence="1 2" key="1">
    <citation type="submission" date="2020-05" db="EMBL/GenBank/DDBJ databases">
        <title>Genomic Encyclopedia of Type Strains, Phase III (KMG-III): the genomes of soil and plant-associated and newly described type strains.</title>
        <authorList>
            <person name="Whitman W."/>
        </authorList>
    </citation>
    <scope>NUCLEOTIDE SEQUENCE [LARGE SCALE GENOMIC DNA]</scope>
    <source>
        <strain evidence="1 2">KCTC 19046</strain>
    </source>
</reference>
<keyword evidence="2" id="KW-1185">Reference proteome</keyword>
<organism evidence="1 2">
    <name type="scientific">Isoptericola halotolerans</name>
    <dbReference type="NCBI Taxonomy" id="300560"/>
    <lineage>
        <taxon>Bacteria</taxon>
        <taxon>Bacillati</taxon>
        <taxon>Actinomycetota</taxon>
        <taxon>Actinomycetes</taxon>
        <taxon>Micrococcales</taxon>
        <taxon>Promicromonosporaceae</taxon>
        <taxon>Isoptericola</taxon>
    </lineage>
</organism>
<name>A0ABX2A7U2_9MICO</name>
<dbReference type="Proteomes" id="UP000757540">
    <property type="component" value="Unassembled WGS sequence"/>
</dbReference>
<dbReference type="RefSeq" id="WP_171783853.1">
    <property type="nucleotide sequence ID" value="NZ_BAAAML010000009.1"/>
</dbReference>
<evidence type="ECO:0000313" key="1">
    <source>
        <dbReference type="EMBL" id="NOV97666.1"/>
    </source>
</evidence>
<sequence>MERPAYWPAPEHLMRREGSIIGPHRDDADQVLAAAAFRRSLLRGPTPAAVDSDGLPSLNAHDIIRGVFNPVSKDPPATWGATRVHGL</sequence>
<dbReference type="EMBL" id="JABEZU010000002">
    <property type="protein sequence ID" value="NOV97666.1"/>
    <property type="molecule type" value="Genomic_DNA"/>
</dbReference>
<accession>A0ABX2A7U2</accession>
<comment type="caution">
    <text evidence="1">The sequence shown here is derived from an EMBL/GenBank/DDBJ whole genome shotgun (WGS) entry which is preliminary data.</text>
</comment>
<proteinExistence type="predicted"/>
<protein>
    <submittedName>
        <fullName evidence="1">Uncharacterized protein</fullName>
    </submittedName>
</protein>
<evidence type="ECO:0000313" key="2">
    <source>
        <dbReference type="Proteomes" id="UP000757540"/>
    </source>
</evidence>
<gene>
    <name evidence="1" type="ORF">HDG69_002241</name>
</gene>